<comment type="caution">
    <text evidence="1">The sequence shown here is derived from an EMBL/GenBank/DDBJ whole genome shotgun (WGS) entry which is preliminary data.</text>
</comment>
<gene>
    <name evidence="1" type="ORF">EDD27_9522</name>
</gene>
<reference evidence="1 2" key="1">
    <citation type="submission" date="2019-01" db="EMBL/GenBank/DDBJ databases">
        <title>Sequencing the genomes of 1000 actinobacteria strains.</title>
        <authorList>
            <person name="Klenk H.-P."/>
        </authorList>
    </citation>
    <scope>NUCLEOTIDE SEQUENCE [LARGE SCALE GENOMIC DNA]</scope>
    <source>
        <strain evidence="1 2">DSM 43925</strain>
    </source>
</reference>
<organism evidence="1 2">
    <name type="scientific">Nonomuraea polychroma</name>
    <dbReference type="NCBI Taxonomy" id="46176"/>
    <lineage>
        <taxon>Bacteria</taxon>
        <taxon>Bacillati</taxon>
        <taxon>Actinomycetota</taxon>
        <taxon>Actinomycetes</taxon>
        <taxon>Streptosporangiales</taxon>
        <taxon>Streptosporangiaceae</taxon>
        <taxon>Nonomuraea</taxon>
    </lineage>
</organism>
<dbReference type="AlphaFoldDB" id="A0A438MLJ5"/>
<evidence type="ECO:0000313" key="2">
    <source>
        <dbReference type="Proteomes" id="UP000284824"/>
    </source>
</evidence>
<name>A0A438MLJ5_9ACTN</name>
<dbReference type="Proteomes" id="UP000284824">
    <property type="component" value="Unassembled WGS sequence"/>
</dbReference>
<dbReference type="EMBL" id="SAUN01000001">
    <property type="protein sequence ID" value="RVX46630.1"/>
    <property type="molecule type" value="Genomic_DNA"/>
</dbReference>
<sequence length="884" mass="97397">MRLVGDDQKFDRLLDAARAYWAGSRSFRAGGDQCVVTEALHQDIRVVVRNLLMANALCDLLSARLVVLTGTDQEWSKALWEQYDIERARQLAEAFGAAEVVNVHDLVDRHLAGEGESAAPEGLDAVERATLVRLARVPRLPETEDQRYRARRARTRAFSAVYERLFADLPAAALVTSHVDYDQWGLAVDAAMRREIPVVHVQSTGCMKAYALFPERRKGLRTFREELTGLIAEHFHDHVWPHRSAIKANAELVASRAKGNLGRPSWWRAGGTSQFELQSETERRQLRRLGCQRFGLDPDRPVFAVFNHAISDALGTNREVFDDLAQWFEETADFAARQDSVNWLFLDHPSQALYDTTGHFDAVTARHAGRRHMAFMPSLALSKNMLWSMTDLGVTVRGSVSNELPAFGIPVIQAGWSEWSGCGLSYVAEDRDDYWRLLGEAIALHAKGASMVTEAQRERARLWLWLYRSGADVPSPLLPHWEMGEGDTYAHALTIAMRHVERDGDPFHCAVRRMWERREPVLTRLDFRHTTGIDRALGTPVRAVTHAPPAMRTATGFDTAVAPVQVPAEISSGQAAELQAADHFRRGVQIVGRFERSGLVGLKVAEAGHAVRVNVTLSVDDLSAQGWHLQQETGVDDKALPRLIQVRAQGRLRQCLLLESGGGMKRGTVVFDLMPDELPADGLLCIEVLDVTEGSGVPETLRGAVAGSVMDDGVAGLRIDRVRLQEIPDDGVSDPAPATLDASRCERASLISSGGLVNLKGRGSHSLSTGMFVVNPVPQGVFGSGGDLTIRLVQKTGTSACREPRTWPRRMAWHRGRRERRTAGAPNVGQVLSIHSGDEVPVAHSKAGDSTELRLRAPAESPLLVTVAPAQGVQPTLISTDWYP</sequence>
<keyword evidence="2" id="KW-1185">Reference proteome</keyword>
<accession>A0A438MLJ5</accession>
<dbReference type="RefSeq" id="WP_206641961.1">
    <property type="nucleotide sequence ID" value="NZ_SAUN01000001.1"/>
</dbReference>
<protein>
    <submittedName>
        <fullName evidence="1">Uncharacterized protein</fullName>
    </submittedName>
</protein>
<evidence type="ECO:0000313" key="1">
    <source>
        <dbReference type="EMBL" id="RVX46630.1"/>
    </source>
</evidence>
<proteinExistence type="predicted"/>
<dbReference type="SUPFAM" id="SSF53756">
    <property type="entry name" value="UDP-Glycosyltransferase/glycogen phosphorylase"/>
    <property type="match status" value="1"/>
</dbReference>